<dbReference type="GO" id="GO:0006641">
    <property type="term" value="P:triglyceride metabolic process"/>
    <property type="evidence" value="ECO:0007669"/>
    <property type="project" value="TreeGrafter"/>
</dbReference>
<evidence type="ECO:0000313" key="15">
    <source>
        <dbReference type="Proteomes" id="UP000001072"/>
    </source>
</evidence>
<dbReference type="GO" id="GO:0046167">
    <property type="term" value="P:glycerol-3-phosphate biosynthetic process"/>
    <property type="evidence" value="ECO:0007669"/>
    <property type="project" value="TreeGrafter"/>
</dbReference>
<comment type="similarity">
    <text evidence="2 10">Belongs to the FGGY kinase family.</text>
</comment>
<dbReference type="GeneID" id="18925764"/>
<dbReference type="OrthoDB" id="5422795at2759"/>
<evidence type="ECO:0000256" key="8">
    <source>
        <dbReference type="ARBA" id="ARBA00022840"/>
    </source>
</evidence>
<dbReference type="EMBL" id="GL883103">
    <property type="protein sequence ID" value="EGG07580.1"/>
    <property type="molecule type" value="Genomic_DNA"/>
</dbReference>
<dbReference type="PANTHER" id="PTHR10196:SF69">
    <property type="entry name" value="GLYCEROL KINASE"/>
    <property type="match status" value="1"/>
</dbReference>
<dbReference type="VEuPathDB" id="FungiDB:MELLADRAFT_116176"/>
<dbReference type="Pfam" id="PF02782">
    <property type="entry name" value="FGGY_C"/>
    <property type="match status" value="1"/>
</dbReference>
<dbReference type="Gene3D" id="3.30.420.40">
    <property type="match status" value="2"/>
</dbReference>
<dbReference type="PANTHER" id="PTHR10196">
    <property type="entry name" value="SUGAR KINASE"/>
    <property type="match status" value="1"/>
</dbReference>
<dbReference type="Proteomes" id="UP000001072">
    <property type="component" value="Unassembled WGS sequence"/>
</dbReference>
<dbReference type="InterPro" id="IPR005999">
    <property type="entry name" value="Glycerol_kin"/>
</dbReference>
<sequence length="616" mass="67542">MPQFVGAIDVGTTSCRFFVFDQYANVMASHQQEYKQHYPHPGWHEHEPQDWITSIDTCIDQAVIQLEALGHRATDIATVGFTNQRETTVVWDQISGRILHRAIAWPDVRTTSLVHNLSAKTSTFGTGVDQLRKKTGLPISNYFAALKLRWLTDHCDAVRDALDAETLLVGTVDTYLLWHYTGGLEGGLYITDVTNASRTMLMDIKTLQWCPDLIEFFDFPHSEKLLARLPQIVSNAEKFGAFTNSHPALEGIPISGLVGDQQGSLVGNLCLSLGESKSTYGTGCFMLYNTGTEPIWSRCGLLTTPGFQLGVDSAPMYALEGSVAVGGSSVQWVKNNLGLIKSSSEIGELASEVEDTAGVYFVTAFSGLFAPYWDDTATGLLVGLTQFTTKQHIARATLEATCFQTKAILDAMDKDQQQGYQQHSPTPSSSSFISSLSSSTNSSVEPPLSPITPGIEEFPTTRPTRPRSVFKILKVDGGMTANDVLLQLQADILGVSVERSEMRETTALGAALLAGHAIGLFGWDLSKPDTMREVNQSGRRIFKPSISDVEREKRYKGWNKAVTRSKGWFDEDDEETFAPEISVAPPQPDPSNAKQIDLPKTIATNIPSNQFQVVNS</sequence>
<proteinExistence type="inferred from homology"/>
<evidence type="ECO:0000256" key="3">
    <source>
        <dbReference type="ARBA" id="ARBA00012099"/>
    </source>
</evidence>
<evidence type="ECO:0000256" key="10">
    <source>
        <dbReference type="RuleBase" id="RU003733"/>
    </source>
</evidence>
<dbReference type="RefSeq" id="XP_007408912.1">
    <property type="nucleotide sequence ID" value="XM_007408850.1"/>
</dbReference>
<dbReference type="STRING" id="747676.F4RIJ9"/>
<evidence type="ECO:0000256" key="7">
    <source>
        <dbReference type="ARBA" id="ARBA00022798"/>
    </source>
</evidence>
<dbReference type="GO" id="GO:0019563">
    <property type="term" value="P:glycerol catabolic process"/>
    <property type="evidence" value="ECO:0007669"/>
    <property type="project" value="UniProtKB-UniPathway"/>
</dbReference>
<feature type="compositionally biased region" description="Low complexity" evidence="11">
    <location>
        <begin position="424"/>
        <end position="446"/>
    </location>
</feature>
<keyword evidence="8" id="KW-0067">ATP-binding</keyword>
<keyword evidence="7" id="KW-0319">Glycerol metabolism</keyword>
<dbReference type="EC" id="2.7.1.30" evidence="3"/>
<dbReference type="PROSITE" id="PS00445">
    <property type="entry name" value="FGGY_KINASES_2"/>
    <property type="match status" value="1"/>
</dbReference>
<evidence type="ECO:0000256" key="11">
    <source>
        <dbReference type="SAM" id="MobiDB-lite"/>
    </source>
</evidence>
<dbReference type="FunFam" id="3.30.420.40:FF:000086">
    <property type="entry name" value="Glycerol kinase"/>
    <property type="match status" value="1"/>
</dbReference>
<dbReference type="KEGG" id="mlr:MELLADRAFT_116176"/>
<dbReference type="SUPFAM" id="SSF53067">
    <property type="entry name" value="Actin-like ATPase domain"/>
    <property type="match status" value="3"/>
</dbReference>
<keyword evidence="4 10" id="KW-0808">Transferase</keyword>
<keyword evidence="6 10" id="KW-0418">Kinase</keyword>
<reference evidence="15" key="1">
    <citation type="journal article" date="2011" name="Proc. Natl. Acad. Sci. U.S.A.">
        <title>Obligate biotrophy features unraveled by the genomic analysis of rust fungi.</title>
        <authorList>
            <person name="Duplessis S."/>
            <person name="Cuomo C.A."/>
            <person name="Lin Y.-C."/>
            <person name="Aerts A."/>
            <person name="Tisserant E."/>
            <person name="Veneault-Fourrey C."/>
            <person name="Joly D.L."/>
            <person name="Hacquard S."/>
            <person name="Amselem J."/>
            <person name="Cantarel B.L."/>
            <person name="Chiu R."/>
            <person name="Coutinho P.M."/>
            <person name="Feau N."/>
            <person name="Field M."/>
            <person name="Frey P."/>
            <person name="Gelhaye E."/>
            <person name="Goldberg J."/>
            <person name="Grabherr M.G."/>
            <person name="Kodira C.D."/>
            <person name="Kohler A."/>
            <person name="Kuees U."/>
            <person name="Lindquist E.A."/>
            <person name="Lucas S.M."/>
            <person name="Mago R."/>
            <person name="Mauceli E."/>
            <person name="Morin E."/>
            <person name="Murat C."/>
            <person name="Pangilinan J.L."/>
            <person name="Park R."/>
            <person name="Pearson M."/>
            <person name="Quesneville H."/>
            <person name="Rouhier N."/>
            <person name="Sakthikumar S."/>
            <person name="Salamov A.A."/>
            <person name="Schmutz J."/>
            <person name="Selles B."/>
            <person name="Shapiro H."/>
            <person name="Tanguay P."/>
            <person name="Tuskan G.A."/>
            <person name="Henrissat B."/>
            <person name="Van de Peer Y."/>
            <person name="Rouze P."/>
            <person name="Ellis J.G."/>
            <person name="Dodds P.N."/>
            <person name="Schein J.E."/>
            <person name="Zhong S."/>
            <person name="Hamelin R.C."/>
            <person name="Grigoriev I.V."/>
            <person name="Szabo L.J."/>
            <person name="Martin F."/>
        </authorList>
    </citation>
    <scope>NUCLEOTIDE SEQUENCE [LARGE SCALE GENOMIC DNA]</scope>
    <source>
        <strain evidence="15">98AG31 / pathotype 3-4-7</strain>
    </source>
</reference>
<evidence type="ECO:0000256" key="6">
    <source>
        <dbReference type="ARBA" id="ARBA00022777"/>
    </source>
</evidence>
<name>F4RIJ9_MELLP</name>
<dbReference type="InParanoid" id="F4RIJ9"/>
<evidence type="ECO:0000313" key="14">
    <source>
        <dbReference type="EMBL" id="EGG07580.1"/>
    </source>
</evidence>
<organism evidence="15">
    <name type="scientific">Melampsora larici-populina (strain 98AG31 / pathotype 3-4-7)</name>
    <name type="common">Poplar leaf rust fungus</name>
    <dbReference type="NCBI Taxonomy" id="747676"/>
    <lineage>
        <taxon>Eukaryota</taxon>
        <taxon>Fungi</taxon>
        <taxon>Dikarya</taxon>
        <taxon>Basidiomycota</taxon>
        <taxon>Pucciniomycotina</taxon>
        <taxon>Pucciniomycetes</taxon>
        <taxon>Pucciniales</taxon>
        <taxon>Melampsoraceae</taxon>
        <taxon>Melampsora</taxon>
    </lineage>
</organism>
<dbReference type="InterPro" id="IPR042018">
    <property type="entry name" value="GK1-3_metazoan-type"/>
</dbReference>
<dbReference type="CDD" id="cd07792">
    <property type="entry name" value="ASKHA_NBD_FGGY_GK1-3-like"/>
    <property type="match status" value="1"/>
</dbReference>
<evidence type="ECO:0000256" key="4">
    <source>
        <dbReference type="ARBA" id="ARBA00022679"/>
    </source>
</evidence>
<dbReference type="eggNOG" id="KOG2517">
    <property type="taxonomic scope" value="Eukaryota"/>
</dbReference>
<dbReference type="NCBIfam" id="TIGR01311">
    <property type="entry name" value="glycerol_kin"/>
    <property type="match status" value="1"/>
</dbReference>
<dbReference type="AlphaFoldDB" id="F4RIJ9"/>
<evidence type="ECO:0000259" key="12">
    <source>
        <dbReference type="Pfam" id="PF00370"/>
    </source>
</evidence>
<dbReference type="HOGENOM" id="CLU_009281_2_2_1"/>
<dbReference type="InterPro" id="IPR018484">
    <property type="entry name" value="FGGY_N"/>
</dbReference>
<dbReference type="UniPathway" id="UPA00618">
    <property type="reaction ID" value="UER00672"/>
</dbReference>
<feature type="domain" description="Carbohydrate kinase FGGY N-terminal" evidence="12">
    <location>
        <begin position="6"/>
        <end position="267"/>
    </location>
</feature>
<protein>
    <recommendedName>
        <fullName evidence="3">glycerol kinase</fullName>
        <ecNumber evidence="3">2.7.1.30</ecNumber>
    </recommendedName>
    <alternativeName>
        <fullName evidence="9">ATP:glycerol 3-phosphotransferase</fullName>
    </alternativeName>
</protein>
<dbReference type="GO" id="GO:0004370">
    <property type="term" value="F:glycerol kinase activity"/>
    <property type="evidence" value="ECO:0007669"/>
    <property type="project" value="UniProtKB-EC"/>
</dbReference>
<dbReference type="GO" id="GO:0005524">
    <property type="term" value="F:ATP binding"/>
    <property type="evidence" value="ECO:0007669"/>
    <property type="project" value="UniProtKB-KW"/>
</dbReference>
<evidence type="ECO:0000256" key="2">
    <source>
        <dbReference type="ARBA" id="ARBA00009156"/>
    </source>
</evidence>
<dbReference type="Pfam" id="PF00370">
    <property type="entry name" value="FGGY_N"/>
    <property type="match status" value="1"/>
</dbReference>
<dbReference type="GO" id="GO:0005739">
    <property type="term" value="C:mitochondrion"/>
    <property type="evidence" value="ECO:0007669"/>
    <property type="project" value="TreeGrafter"/>
</dbReference>
<keyword evidence="5" id="KW-0547">Nucleotide-binding</keyword>
<dbReference type="InterPro" id="IPR018485">
    <property type="entry name" value="FGGY_C"/>
</dbReference>
<evidence type="ECO:0000256" key="1">
    <source>
        <dbReference type="ARBA" id="ARBA00005190"/>
    </source>
</evidence>
<evidence type="ECO:0000256" key="9">
    <source>
        <dbReference type="ARBA" id="ARBA00043149"/>
    </source>
</evidence>
<dbReference type="InterPro" id="IPR018483">
    <property type="entry name" value="Carb_kinase_FGGY_CS"/>
</dbReference>
<feature type="region of interest" description="Disordered" evidence="11">
    <location>
        <begin position="415"/>
        <end position="463"/>
    </location>
</feature>
<gene>
    <name evidence="14" type="ORF">MELLADRAFT_116176</name>
</gene>
<evidence type="ECO:0000256" key="5">
    <source>
        <dbReference type="ARBA" id="ARBA00022741"/>
    </source>
</evidence>
<feature type="domain" description="Carbohydrate kinase FGGY C-terminal" evidence="13">
    <location>
        <begin position="279"/>
        <end position="517"/>
    </location>
</feature>
<comment type="pathway">
    <text evidence="1">Polyol metabolism; glycerol degradation via glycerol kinase pathway; sn-glycerol 3-phosphate from glycerol: step 1/1.</text>
</comment>
<evidence type="ECO:0000259" key="13">
    <source>
        <dbReference type="Pfam" id="PF02782"/>
    </source>
</evidence>
<dbReference type="InterPro" id="IPR043129">
    <property type="entry name" value="ATPase_NBD"/>
</dbReference>
<keyword evidence="15" id="KW-1185">Reference proteome</keyword>
<accession>F4RIJ9</accession>